<dbReference type="EMBL" id="VSSQ01016806">
    <property type="protein sequence ID" value="MPM58521.1"/>
    <property type="molecule type" value="Genomic_DNA"/>
</dbReference>
<organism evidence="1">
    <name type="scientific">bioreactor metagenome</name>
    <dbReference type="NCBI Taxonomy" id="1076179"/>
    <lineage>
        <taxon>unclassified sequences</taxon>
        <taxon>metagenomes</taxon>
        <taxon>ecological metagenomes</taxon>
    </lineage>
</organism>
<evidence type="ECO:0000313" key="1">
    <source>
        <dbReference type="EMBL" id="MPM58521.1"/>
    </source>
</evidence>
<sequence length="160" mass="17539">MAEHFLLESPFPLKVDSFRLPKIAVRTTEHQSGGVVVLNQIHPHLLAFLVTDIGDGKGGIADLALLTDRKRVHDDTGRVREIHRAETQLVGHPCGEACKHISLHPTAQAITEGTDNLVILRIPAEQKHISANLLTVLVYLGIIHIDEDIVHDSSLVNPSL</sequence>
<comment type="caution">
    <text evidence="1">The sequence shown here is derived from an EMBL/GenBank/DDBJ whole genome shotgun (WGS) entry which is preliminary data.</text>
</comment>
<protein>
    <submittedName>
        <fullName evidence="1">Uncharacterized protein</fullName>
    </submittedName>
</protein>
<accession>A0A645B1T0</accession>
<dbReference type="AlphaFoldDB" id="A0A645B1T0"/>
<reference evidence="1" key="1">
    <citation type="submission" date="2019-08" db="EMBL/GenBank/DDBJ databases">
        <authorList>
            <person name="Kucharzyk K."/>
            <person name="Murdoch R.W."/>
            <person name="Higgins S."/>
            <person name="Loffler F."/>
        </authorList>
    </citation>
    <scope>NUCLEOTIDE SEQUENCE</scope>
</reference>
<proteinExistence type="predicted"/>
<name>A0A645B1T0_9ZZZZ</name>
<gene>
    <name evidence="1" type="ORF">SDC9_105352</name>
</gene>